<sequence>MSRRRHKLSRKASKRIFRKGASRTKTLNTRATPMRGGFRI</sequence>
<evidence type="ECO:0000313" key="1">
    <source>
        <dbReference type="EMBL" id="DAD85236.1"/>
    </source>
</evidence>
<name>A0A8S5MSL7_9VIRU</name>
<organism evidence="1">
    <name type="scientific">Microviridae sp. ctCuG14</name>
    <dbReference type="NCBI Taxonomy" id="2826731"/>
    <lineage>
        <taxon>Viruses</taxon>
        <taxon>Monodnaviria</taxon>
        <taxon>Sangervirae</taxon>
        <taxon>Phixviricota</taxon>
        <taxon>Malgrandaviricetes</taxon>
        <taxon>Petitvirales</taxon>
        <taxon>Microviridae</taxon>
    </lineage>
</organism>
<proteinExistence type="predicted"/>
<reference evidence="1" key="1">
    <citation type="journal article" date="2021" name="Proc. Natl. Acad. Sci. U.S.A.">
        <title>A Catalog of Tens of Thousands of Viruses from Human Metagenomes Reveals Hidden Associations with Chronic Diseases.</title>
        <authorList>
            <person name="Tisza M.J."/>
            <person name="Buck C.B."/>
        </authorList>
    </citation>
    <scope>NUCLEOTIDE SEQUENCE</scope>
    <source>
        <strain evidence="1">CtCuG14</strain>
    </source>
</reference>
<protein>
    <submittedName>
        <fullName evidence="1">Uncharacterized protein</fullName>
    </submittedName>
</protein>
<accession>A0A8S5MSL7</accession>
<dbReference type="EMBL" id="BK014977">
    <property type="protein sequence ID" value="DAD85236.1"/>
    <property type="molecule type" value="Genomic_DNA"/>
</dbReference>